<dbReference type="EMBL" id="JAPTGG010000008">
    <property type="protein sequence ID" value="MCZ0865619.1"/>
    <property type="molecule type" value="Genomic_DNA"/>
</dbReference>
<accession>A0A9J6RM72</accession>
<keyword evidence="3" id="KW-1185">Reference proteome</keyword>
<reference evidence="2 3" key="1">
    <citation type="submission" date="2022-12" db="EMBL/GenBank/DDBJ databases">
        <title>Dasania phycosphaerae sp. nov., isolated from particulate material of the south coast of Korea.</title>
        <authorList>
            <person name="Jiang Y."/>
        </authorList>
    </citation>
    <scope>NUCLEOTIDE SEQUENCE [LARGE SCALE GENOMIC DNA]</scope>
    <source>
        <strain evidence="2 3">GY-19</strain>
    </source>
</reference>
<dbReference type="SUPFAM" id="SSF47413">
    <property type="entry name" value="lambda repressor-like DNA-binding domains"/>
    <property type="match status" value="1"/>
</dbReference>
<dbReference type="InterPro" id="IPR001387">
    <property type="entry name" value="Cro/C1-type_HTH"/>
</dbReference>
<protein>
    <submittedName>
        <fullName evidence="2">Helix-turn-helix domain-containing protein</fullName>
    </submittedName>
</protein>
<sequence>MKITSNLIKSQRKKLGLTQADLAKELNVSQALISKWEKEGDVPEEFTTPLTSALGEGFQDTALFGSTENVASWKSYVLDLIEYKYDGEPSIARDQVNDMGLWAIFQPLVDAGFNLPSLPQIKNEHENAPSERYSFATKNDEYFLTSVLLSFFDYSHNQSEVIGSILSYNQLSPNIVEQLWELEQSYVWSIIFSDHVDEEKIDNHSSIVNSLKEAKEQFEELVFEGWFEAKQGTSKHSKLYPPTWMVADILDGGIDGMEEKDFNIKRMMENGESPDPFMRELHAKIDAQNHMLASLLEEKTNNSFKSL</sequence>
<name>A0A9J6RM72_9GAMM</name>
<evidence type="ECO:0000313" key="3">
    <source>
        <dbReference type="Proteomes" id="UP001069090"/>
    </source>
</evidence>
<organism evidence="2 3">
    <name type="scientific">Dasania phycosphaerae</name>
    <dbReference type="NCBI Taxonomy" id="2950436"/>
    <lineage>
        <taxon>Bacteria</taxon>
        <taxon>Pseudomonadati</taxon>
        <taxon>Pseudomonadota</taxon>
        <taxon>Gammaproteobacteria</taxon>
        <taxon>Cellvibrionales</taxon>
        <taxon>Spongiibacteraceae</taxon>
        <taxon>Dasania</taxon>
    </lineage>
</organism>
<evidence type="ECO:0000313" key="2">
    <source>
        <dbReference type="EMBL" id="MCZ0865619.1"/>
    </source>
</evidence>
<dbReference type="GO" id="GO:0003677">
    <property type="term" value="F:DNA binding"/>
    <property type="evidence" value="ECO:0007669"/>
    <property type="project" value="InterPro"/>
</dbReference>
<dbReference type="Proteomes" id="UP001069090">
    <property type="component" value="Unassembled WGS sequence"/>
</dbReference>
<dbReference type="PROSITE" id="PS50943">
    <property type="entry name" value="HTH_CROC1"/>
    <property type="match status" value="1"/>
</dbReference>
<dbReference type="CDD" id="cd00093">
    <property type="entry name" value="HTH_XRE"/>
    <property type="match status" value="1"/>
</dbReference>
<dbReference type="Pfam" id="PF01381">
    <property type="entry name" value="HTH_3"/>
    <property type="match status" value="1"/>
</dbReference>
<evidence type="ECO:0000259" key="1">
    <source>
        <dbReference type="PROSITE" id="PS50943"/>
    </source>
</evidence>
<dbReference type="SMART" id="SM00530">
    <property type="entry name" value="HTH_XRE"/>
    <property type="match status" value="1"/>
</dbReference>
<dbReference type="AlphaFoldDB" id="A0A9J6RM72"/>
<feature type="domain" description="HTH cro/C1-type" evidence="1">
    <location>
        <begin position="8"/>
        <end position="38"/>
    </location>
</feature>
<comment type="caution">
    <text evidence="2">The sequence shown here is derived from an EMBL/GenBank/DDBJ whole genome shotgun (WGS) entry which is preliminary data.</text>
</comment>
<gene>
    <name evidence="2" type="ORF">O0V09_10425</name>
</gene>
<dbReference type="Gene3D" id="1.10.260.40">
    <property type="entry name" value="lambda repressor-like DNA-binding domains"/>
    <property type="match status" value="1"/>
</dbReference>
<proteinExistence type="predicted"/>
<dbReference type="InterPro" id="IPR010982">
    <property type="entry name" value="Lambda_DNA-bd_dom_sf"/>
</dbReference>
<dbReference type="RefSeq" id="WP_258331766.1">
    <property type="nucleotide sequence ID" value="NZ_JAPTGG010000008.1"/>
</dbReference>